<evidence type="ECO:0000256" key="1">
    <source>
        <dbReference type="SAM" id="SignalP"/>
    </source>
</evidence>
<reference evidence="2" key="2">
    <citation type="submission" date="2004-02" db="EMBL/GenBank/DDBJ databases">
        <authorList>
            <consortium name="Genoscope"/>
            <consortium name="Whitehead Institute Centre for Genome Research"/>
        </authorList>
    </citation>
    <scope>NUCLEOTIDE SEQUENCE</scope>
</reference>
<protein>
    <submittedName>
        <fullName evidence="2">(spotted green pufferfish) hypothetical protein</fullName>
    </submittedName>
</protein>
<feature type="chain" id="PRO_5004243302" evidence="1">
    <location>
        <begin position="28"/>
        <end position="149"/>
    </location>
</feature>
<keyword evidence="1" id="KW-0732">Signal</keyword>
<dbReference type="KEGG" id="tng:GSTEN00024709G001"/>
<proteinExistence type="predicted"/>
<dbReference type="EMBL" id="CAAE01014751">
    <property type="protein sequence ID" value="CAG04859.1"/>
    <property type="molecule type" value="Genomic_DNA"/>
</dbReference>
<dbReference type="AlphaFoldDB" id="Q4S3C3"/>
<accession>Q4S3C3</accession>
<feature type="signal peptide" evidence="1">
    <location>
        <begin position="1"/>
        <end position="27"/>
    </location>
</feature>
<name>Q4S3C3_TETNG</name>
<reference evidence="2" key="1">
    <citation type="journal article" date="2004" name="Nature">
        <title>Genome duplication in the teleost fish Tetraodon nigroviridis reveals the early vertebrate proto-karyotype.</title>
        <authorList>
            <person name="Jaillon O."/>
            <person name="Aury J.-M."/>
            <person name="Brunet F."/>
            <person name="Petit J.-L."/>
            <person name="Stange-Thomann N."/>
            <person name="Mauceli E."/>
            <person name="Bouneau L."/>
            <person name="Fischer C."/>
            <person name="Ozouf-Costaz C."/>
            <person name="Bernot A."/>
            <person name="Nicaud S."/>
            <person name="Jaffe D."/>
            <person name="Fisher S."/>
            <person name="Lutfalla G."/>
            <person name="Dossat C."/>
            <person name="Segurens B."/>
            <person name="Dasilva C."/>
            <person name="Salanoubat M."/>
            <person name="Levy M."/>
            <person name="Boudet N."/>
            <person name="Castellano S."/>
            <person name="Anthouard V."/>
            <person name="Jubin C."/>
            <person name="Castelli V."/>
            <person name="Katinka M."/>
            <person name="Vacherie B."/>
            <person name="Biemont C."/>
            <person name="Skalli Z."/>
            <person name="Cattolico L."/>
            <person name="Poulain J."/>
            <person name="De Berardinis V."/>
            <person name="Cruaud C."/>
            <person name="Duprat S."/>
            <person name="Brottier P."/>
            <person name="Coutanceau J.-P."/>
            <person name="Gouzy J."/>
            <person name="Parra G."/>
            <person name="Lardier G."/>
            <person name="Chapple C."/>
            <person name="McKernan K.J."/>
            <person name="McEwan P."/>
            <person name="Bosak S."/>
            <person name="Kellis M."/>
            <person name="Volff J.-N."/>
            <person name="Guigo R."/>
            <person name="Zody M.C."/>
            <person name="Mesirov J."/>
            <person name="Lindblad-Toh K."/>
            <person name="Birren B."/>
            <person name="Nusbaum C."/>
            <person name="Kahn D."/>
            <person name="Robinson-Rechavi M."/>
            <person name="Laudet V."/>
            <person name="Schachter V."/>
            <person name="Quetier F."/>
            <person name="Saurin W."/>
            <person name="Scarpelli C."/>
            <person name="Wincker P."/>
            <person name="Lander E.S."/>
            <person name="Weissenbach J."/>
            <person name="Roest Crollius H."/>
        </authorList>
    </citation>
    <scope>NUCLEOTIDE SEQUENCE [LARGE SCALE GENOMIC DNA]</scope>
</reference>
<dbReference type="OrthoDB" id="10052260at2759"/>
<organism evidence="2">
    <name type="scientific">Tetraodon nigroviridis</name>
    <name type="common">Spotted green pufferfish</name>
    <name type="synonym">Chelonodon nigroviridis</name>
    <dbReference type="NCBI Taxonomy" id="99883"/>
    <lineage>
        <taxon>Eukaryota</taxon>
        <taxon>Metazoa</taxon>
        <taxon>Chordata</taxon>
        <taxon>Craniata</taxon>
        <taxon>Vertebrata</taxon>
        <taxon>Euteleostomi</taxon>
        <taxon>Actinopterygii</taxon>
        <taxon>Neopterygii</taxon>
        <taxon>Teleostei</taxon>
        <taxon>Neoteleostei</taxon>
        <taxon>Acanthomorphata</taxon>
        <taxon>Eupercaria</taxon>
        <taxon>Tetraodontiformes</taxon>
        <taxon>Tetradontoidea</taxon>
        <taxon>Tetraodontidae</taxon>
        <taxon>Tetraodon</taxon>
    </lineage>
</organism>
<sequence length="149" mass="16897">MKAAAASLTFCLSGLFLFSGSFLLLKSQNDQRPVTVQTREHSRCIVSFIGATINGHNEAMKRFSVHLDSSVFSLGHATTLQKIHNRRRCGGRGGVSSVLNRDVKQYGKKYLFDCNEETCWNSDQVKHLIFTSRKHKYWLEAALWPNLSF</sequence>
<comment type="caution">
    <text evidence="2">The sequence shown here is derived from an EMBL/GenBank/DDBJ whole genome shotgun (WGS) entry which is preliminary data.</text>
</comment>
<gene>
    <name evidence="2" type="ORF">GSTENG00024709001</name>
</gene>
<evidence type="ECO:0000313" key="2">
    <source>
        <dbReference type="EMBL" id="CAG04859.1"/>
    </source>
</evidence>